<name>B0DXI6_LACBS</name>
<dbReference type="RefSeq" id="XP_001888635.1">
    <property type="nucleotide sequence ID" value="XM_001888600.1"/>
</dbReference>
<dbReference type="InParanoid" id="B0DXI6"/>
<reference evidence="2 3" key="1">
    <citation type="journal article" date="2008" name="Nature">
        <title>The genome of Laccaria bicolor provides insights into mycorrhizal symbiosis.</title>
        <authorList>
            <person name="Martin F."/>
            <person name="Aerts A."/>
            <person name="Ahren D."/>
            <person name="Brun A."/>
            <person name="Danchin E.G.J."/>
            <person name="Duchaussoy F."/>
            <person name="Gibon J."/>
            <person name="Kohler A."/>
            <person name="Lindquist E."/>
            <person name="Pereda V."/>
            <person name="Salamov A."/>
            <person name="Shapiro H.J."/>
            <person name="Wuyts J."/>
            <person name="Blaudez D."/>
            <person name="Buee M."/>
            <person name="Brokstein P."/>
            <person name="Canbaeck B."/>
            <person name="Cohen D."/>
            <person name="Courty P.E."/>
            <person name="Coutinho P.M."/>
            <person name="Delaruelle C."/>
            <person name="Detter J.C."/>
            <person name="Deveau A."/>
            <person name="DiFazio S."/>
            <person name="Duplessis S."/>
            <person name="Fraissinet-Tachet L."/>
            <person name="Lucic E."/>
            <person name="Frey-Klett P."/>
            <person name="Fourrey C."/>
            <person name="Feussner I."/>
            <person name="Gay G."/>
            <person name="Grimwood J."/>
            <person name="Hoegger P.J."/>
            <person name="Jain P."/>
            <person name="Kilaru S."/>
            <person name="Labbe J."/>
            <person name="Lin Y.C."/>
            <person name="Legue V."/>
            <person name="Le Tacon F."/>
            <person name="Marmeisse R."/>
            <person name="Melayah D."/>
            <person name="Montanini B."/>
            <person name="Muratet M."/>
            <person name="Nehls U."/>
            <person name="Niculita-Hirzel H."/>
            <person name="Oudot-Le Secq M.P."/>
            <person name="Peter M."/>
            <person name="Quesneville H."/>
            <person name="Rajashekar B."/>
            <person name="Reich M."/>
            <person name="Rouhier N."/>
            <person name="Schmutz J."/>
            <person name="Yin T."/>
            <person name="Chalot M."/>
            <person name="Henrissat B."/>
            <person name="Kuees U."/>
            <person name="Lucas S."/>
            <person name="Van de Peer Y."/>
            <person name="Podila G.K."/>
            <person name="Polle A."/>
            <person name="Pukkila P.J."/>
            <person name="Richardson P.M."/>
            <person name="Rouze P."/>
            <person name="Sanders I.R."/>
            <person name="Stajich J.E."/>
            <person name="Tunlid A."/>
            <person name="Tuskan G."/>
            <person name="Grigoriev I.V."/>
        </authorList>
    </citation>
    <scope>NUCLEOTIDE SEQUENCE [LARGE SCALE GENOMIC DNA]</scope>
    <source>
        <strain evidence="3">S238N-H82 / ATCC MYA-4686</strain>
    </source>
</reference>
<gene>
    <name evidence="2" type="ORF">LACBIDRAFT_313094</name>
</gene>
<keyword evidence="3" id="KW-1185">Reference proteome</keyword>
<dbReference type="HOGENOM" id="CLU_994233_0_0_1"/>
<dbReference type="AlphaFoldDB" id="B0DXI6"/>
<feature type="region of interest" description="Disordered" evidence="1">
    <location>
        <begin position="50"/>
        <end position="280"/>
    </location>
</feature>
<dbReference type="GeneID" id="6084339"/>
<feature type="compositionally biased region" description="Polar residues" evidence="1">
    <location>
        <begin position="65"/>
        <end position="76"/>
    </location>
</feature>
<dbReference type="Proteomes" id="UP000001194">
    <property type="component" value="Unassembled WGS sequence"/>
</dbReference>
<feature type="compositionally biased region" description="Basic and acidic residues" evidence="1">
    <location>
        <begin position="270"/>
        <end position="280"/>
    </location>
</feature>
<evidence type="ECO:0000256" key="1">
    <source>
        <dbReference type="SAM" id="MobiDB-lite"/>
    </source>
</evidence>
<sequence>MDTNDSASCSETNMLRIQLIKKDEMEGTLRKKLRDKAIALEVAEEKVRRLVAASQKQAKAESSVIAGSSSNDTGRNAKSKPNGGTTAPKSEPISPQRRMVLAYVDLPPPSRPLSTQPRTAPPPPPRHQNHESSTLDEMEVENTPSMSPPLNMKLEPKSPHKHKRLIPYVSVPSPPYQNRDVEEMEVEVTPSMSPPPNMKLEPKSPHRRKRLIPYVRVPSPPPQNHDVEEMEVEVTPSMSPPPNMKLEPKSPHRRKRLIPYVRVPSPQPQNHDESKKRKWK</sequence>
<evidence type="ECO:0000313" key="2">
    <source>
        <dbReference type="EMBL" id="EDR00626.1"/>
    </source>
</evidence>
<accession>B0DXI6</accession>
<dbReference type="KEGG" id="lbc:LACBIDRAFT_313094"/>
<proteinExistence type="predicted"/>
<evidence type="ECO:0000313" key="3">
    <source>
        <dbReference type="Proteomes" id="UP000001194"/>
    </source>
</evidence>
<dbReference type="EMBL" id="DS547147">
    <property type="protein sequence ID" value="EDR00626.1"/>
    <property type="molecule type" value="Genomic_DNA"/>
</dbReference>
<feature type="compositionally biased region" description="Low complexity" evidence="1">
    <location>
        <begin position="52"/>
        <end position="63"/>
    </location>
</feature>
<organism evidence="3">
    <name type="scientific">Laccaria bicolor (strain S238N-H82 / ATCC MYA-4686)</name>
    <name type="common">Bicoloured deceiver</name>
    <name type="synonym">Laccaria laccata var. bicolor</name>
    <dbReference type="NCBI Taxonomy" id="486041"/>
    <lineage>
        <taxon>Eukaryota</taxon>
        <taxon>Fungi</taxon>
        <taxon>Dikarya</taxon>
        <taxon>Basidiomycota</taxon>
        <taxon>Agaricomycotina</taxon>
        <taxon>Agaricomycetes</taxon>
        <taxon>Agaricomycetidae</taxon>
        <taxon>Agaricales</taxon>
        <taxon>Agaricineae</taxon>
        <taxon>Hydnangiaceae</taxon>
        <taxon>Laccaria</taxon>
    </lineage>
</organism>
<protein>
    <submittedName>
        <fullName evidence="2">Predicted protein</fullName>
    </submittedName>
</protein>